<evidence type="ECO:0008006" key="4">
    <source>
        <dbReference type="Google" id="ProtNLM"/>
    </source>
</evidence>
<feature type="transmembrane region" description="Helical" evidence="1">
    <location>
        <begin position="88"/>
        <end position="107"/>
    </location>
</feature>
<dbReference type="Proteomes" id="UP000774570">
    <property type="component" value="Unassembled WGS sequence"/>
</dbReference>
<dbReference type="RefSeq" id="WP_220166058.1">
    <property type="nucleotide sequence ID" value="NZ_JAIBOA010000006.1"/>
</dbReference>
<keyword evidence="1" id="KW-0812">Transmembrane</keyword>
<keyword evidence="1" id="KW-0472">Membrane</keyword>
<proteinExistence type="predicted"/>
<keyword evidence="1" id="KW-1133">Transmembrane helix</keyword>
<dbReference type="EMBL" id="JAIBOA010000006">
    <property type="protein sequence ID" value="MBW8483095.1"/>
    <property type="molecule type" value="Genomic_DNA"/>
</dbReference>
<keyword evidence="3" id="KW-1185">Reference proteome</keyword>
<name>A0ABS7FRR5_9ACTN</name>
<feature type="transmembrane region" description="Helical" evidence="1">
    <location>
        <begin position="49"/>
        <end position="68"/>
    </location>
</feature>
<comment type="caution">
    <text evidence="2">The sequence shown here is derived from an EMBL/GenBank/DDBJ whole genome shotgun (WGS) entry which is preliminary data.</text>
</comment>
<accession>A0ABS7FRR5</accession>
<feature type="transmembrane region" description="Helical" evidence="1">
    <location>
        <begin position="25"/>
        <end position="43"/>
    </location>
</feature>
<evidence type="ECO:0000313" key="2">
    <source>
        <dbReference type="EMBL" id="MBW8483095.1"/>
    </source>
</evidence>
<evidence type="ECO:0000313" key="3">
    <source>
        <dbReference type="Proteomes" id="UP000774570"/>
    </source>
</evidence>
<evidence type="ECO:0000256" key="1">
    <source>
        <dbReference type="SAM" id="Phobius"/>
    </source>
</evidence>
<feature type="transmembrane region" description="Helical" evidence="1">
    <location>
        <begin position="113"/>
        <end position="132"/>
    </location>
</feature>
<sequence length="164" mass="17531">MKVSGFMRRAAVEVTDEELRAIRPLPFWFFAFEGLMGAAFDIVKLWDGAWMLLAGLAAVNAVVGLTVLRRRVKLVKAMLRKGRTRKIMLGLIGLRVGVHVVLGAVGAEAGSAAAHLALAVGMTAVTMALLWFDQRVTFRALGLAPEPVAEPVAEDAAVRVPVAA</sequence>
<gene>
    <name evidence="2" type="ORF">K1Y72_11990</name>
</gene>
<organism evidence="2 3">
    <name type="scientific">Actinomadura parmotrematis</name>
    <dbReference type="NCBI Taxonomy" id="2864039"/>
    <lineage>
        <taxon>Bacteria</taxon>
        <taxon>Bacillati</taxon>
        <taxon>Actinomycetota</taxon>
        <taxon>Actinomycetes</taxon>
        <taxon>Streptosporangiales</taxon>
        <taxon>Thermomonosporaceae</taxon>
        <taxon>Actinomadura</taxon>
    </lineage>
</organism>
<reference evidence="2 3" key="1">
    <citation type="submission" date="2021-07" db="EMBL/GenBank/DDBJ databases">
        <title>Actinomadura sp. PM05-2 isolated from lichen.</title>
        <authorList>
            <person name="Somphong A."/>
            <person name="Phongsopitanun W."/>
            <person name="Tanasupawat S."/>
            <person name="Peongsungnone V."/>
        </authorList>
    </citation>
    <scope>NUCLEOTIDE SEQUENCE [LARGE SCALE GENOMIC DNA]</scope>
    <source>
        <strain evidence="2 3">PM05-2</strain>
    </source>
</reference>
<protein>
    <recommendedName>
        <fullName evidence="4">DUF1622 domain-containing protein</fullName>
    </recommendedName>
</protein>